<dbReference type="InterPro" id="IPR029058">
    <property type="entry name" value="AB_hydrolase_fold"/>
</dbReference>
<name>X1CMP9_9ZZZZ</name>
<accession>X1CMP9</accession>
<dbReference type="AlphaFoldDB" id="X1CMP9"/>
<dbReference type="PANTHER" id="PTHR43918">
    <property type="entry name" value="ACETYLCHOLINESTERASE"/>
    <property type="match status" value="1"/>
</dbReference>
<dbReference type="PROSITE" id="PS00941">
    <property type="entry name" value="CARBOXYLESTERASE_B_2"/>
    <property type="match status" value="1"/>
</dbReference>
<reference evidence="3" key="1">
    <citation type="journal article" date="2014" name="Front. Microbiol.">
        <title>High frequency of phylogenetically diverse reductive dehalogenase-homologous genes in deep subseafloor sedimentary metagenomes.</title>
        <authorList>
            <person name="Kawai M."/>
            <person name="Futagami T."/>
            <person name="Toyoda A."/>
            <person name="Takaki Y."/>
            <person name="Nishi S."/>
            <person name="Hori S."/>
            <person name="Arai W."/>
            <person name="Tsubouchi T."/>
            <person name="Morono Y."/>
            <person name="Uchiyama I."/>
            <person name="Ito T."/>
            <person name="Fujiyama A."/>
            <person name="Inagaki F."/>
            <person name="Takami H."/>
        </authorList>
    </citation>
    <scope>NUCLEOTIDE SEQUENCE</scope>
    <source>
        <strain evidence="3">Expedition CK06-06</strain>
    </source>
</reference>
<evidence type="ECO:0000259" key="2">
    <source>
        <dbReference type="Pfam" id="PF00135"/>
    </source>
</evidence>
<protein>
    <recommendedName>
        <fullName evidence="2">Carboxylesterase type B domain-containing protein</fullName>
    </recommendedName>
</protein>
<dbReference type="PANTHER" id="PTHR43918:SF4">
    <property type="entry name" value="CARBOXYLIC ESTER HYDROLASE"/>
    <property type="match status" value="1"/>
</dbReference>
<dbReference type="Gene3D" id="3.40.50.1820">
    <property type="entry name" value="alpha/beta hydrolase"/>
    <property type="match status" value="1"/>
</dbReference>
<keyword evidence="1" id="KW-0378">Hydrolase</keyword>
<dbReference type="EMBL" id="BART01034914">
    <property type="protein sequence ID" value="GAH09032.1"/>
    <property type="molecule type" value="Genomic_DNA"/>
</dbReference>
<organism evidence="3">
    <name type="scientific">marine sediment metagenome</name>
    <dbReference type="NCBI Taxonomy" id="412755"/>
    <lineage>
        <taxon>unclassified sequences</taxon>
        <taxon>metagenomes</taxon>
        <taxon>ecological metagenomes</taxon>
    </lineage>
</organism>
<evidence type="ECO:0000256" key="1">
    <source>
        <dbReference type="ARBA" id="ARBA00022801"/>
    </source>
</evidence>
<dbReference type="Pfam" id="PF00135">
    <property type="entry name" value="COesterase"/>
    <property type="match status" value="1"/>
</dbReference>
<dbReference type="InterPro" id="IPR050654">
    <property type="entry name" value="AChE-related_enzymes"/>
</dbReference>
<dbReference type="GO" id="GO:0052689">
    <property type="term" value="F:carboxylic ester hydrolase activity"/>
    <property type="evidence" value="ECO:0007669"/>
    <property type="project" value="TreeGrafter"/>
</dbReference>
<sequence length="116" mass="12577">MLDATKYGPCAFQGYIIFEEMFGKLGPESEDCLTLNIWTPAADDEKRPVMFWIHGGAFISGGSAYEFYDGLALAKRGNVVVVTINYRLGALGFSYIPDITINAGILDQALSLISGS</sequence>
<dbReference type="SUPFAM" id="SSF53474">
    <property type="entry name" value="alpha/beta-Hydrolases"/>
    <property type="match status" value="1"/>
</dbReference>
<gene>
    <name evidence="3" type="ORF">S01H4_59515</name>
</gene>
<feature type="non-terminal residue" evidence="3">
    <location>
        <position position="116"/>
    </location>
</feature>
<dbReference type="InterPro" id="IPR019819">
    <property type="entry name" value="Carboxylesterase_B_CS"/>
</dbReference>
<feature type="domain" description="Carboxylesterase type B" evidence="2">
    <location>
        <begin position="2"/>
        <end position="112"/>
    </location>
</feature>
<proteinExistence type="predicted"/>
<dbReference type="InterPro" id="IPR002018">
    <property type="entry name" value="CarbesteraseB"/>
</dbReference>
<evidence type="ECO:0000313" key="3">
    <source>
        <dbReference type="EMBL" id="GAH09032.1"/>
    </source>
</evidence>
<comment type="caution">
    <text evidence="3">The sequence shown here is derived from an EMBL/GenBank/DDBJ whole genome shotgun (WGS) entry which is preliminary data.</text>
</comment>